<evidence type="ECO:0000313" key="2">
    <source>
        <dbReference type="Proteomes" id="UP000569092"/>
    </source>
</evidence>
<reference evidence="1 2" key="1">
    <citation type="submission" date="2020-08" db="EMBL/GenBank/DDBJ databases">
        <title>Genomic Encyclopedia of Type Strains, Phase IV (KMG-V): Genome sequencing to study the core and pangenomes of soil and plant-associated prokaryotes.</title>
        <authorList>
            <person name="Whitman W."/>
        </authorList>
    </citation>
    <scope>NUCLEOTIDE SEQUENCE [LARGE SCALE GENOMIC DNA]</scope>
    <source>
        <strain evidence="1 2">M8US30</strain>
    </source>
</reference>
<dbReference type="AlphaFoldDB" id="A0A7W8J648"/>
<accession>A0A7W8J648</accession>
<proteinExistence type="predicted"/>
<gene>
    <name evidence="1" type="ORF">HDF10_001190</name>
</gene>
<comment type="caution">
    <text evidence="1">The sequence shown here is derived from an EMBL/GenBank/DDBJ whole genome shotgun (WGS) entry which is preliminary data.</text>
</comment>
<sequence length="67" mass="7351">MYSELTVDEEIDQEQHLTIAPVQQPSVKPNISPNLYEDCTGACSHPGCLRTCNKVKGHHGSCDCGKH</sequence>
<protein>
    <submittedName>
        <fullName evidence="1">Uncharacterized protein</fullName>
    </submittedName>
</protein>
<dbReference type="Proteomes" id="UP000569092">
    <property type="component" value="Unassembled WGS sequence"/>
</dbReference>
<evidence type="ECO:0000313" key="1">
    <source>
        <dbReference type="EMBL" id="MBB5343240.1"/>
    </source>
</evidence>
<dbReference type="EMBL" id="JACHDZ010000001">
    <property type="protein sequence ID" value="MBB5343240.1"/>
    <property type="molecule type" value="Genomic_DNA"/>
</dbReference>
<organism evidence="1 2">
    <name type="scientific">Tunturiibacter lichenicola</name>
    <dbReference type="NCBI Taxonomy" id="2051959"/>
    <lineage>
        <taxon>Bacteria</taxon>
        <taxon>Pseudomonadati</taxon>
        <taxon>Acidobacteriota</taxon>
        <taxon>Terriglobia</taxon>
        <taxon>Terriglobales</taxon>
        <taxon>Acidobacteriaceae</taxon>
        <taxon>Tunturiibacter</taxon>
    </lineage>
</organism>
<name>A0A7W8J648_9BACT</name>